<keyword evidence="2 5" id="KW-0175">Coiled coil</keyword>
<feature type="region of interest" description="Disordered" evidence="6">
    <location>
        <begin position="362"/>
        <end position="392"/>
    </location>
</feature>
<dbReference type="Pfam" id="PF15619">
    <property type="entry name" value="Lebercilin"/>
    <property type="match status" value="1"/>
</dbReference>
<evidence type="ECO:0000313" key="9">
    <source>
        <dbReference type="EMBL" id="KAH0514884.1"/>
    </source>
</evidence>
<feature type="region of interest" description="Disordered" evidence="6">
    <location>
        <begin position="462"/>
        <end position="537"/>
    </location>
</feature>
<dbReference type="PANTHER" id="PTHR16650:SF9">
    <property type="entry name" value="LEBERCILIN-LIKE PROTEIN"/>
    <property type="match status" value="1"/>
</dbReference>
<evidence type="ECO:0000313" key="10">
    <source>
        <dbReference type="Proteomes" id="UP000710432"/>
    </source>
</evidence>
<dbReference type="Proteomes" id="UP000710432">
    <property type="component" value="Unassembled WGS sequence"/>
</dbReference>
<proteinExistence type="inferred from homology"/>
<feature type="coiled-coil region" evidence="5">
    <location>
        <begin position="144"/>
        <end position="171"/>
    </location>
</feature>
<feature type="compositionally biased region" description="Polar residues" evidence="6">
    <location>
        <begin position="39"/>
        <end position="55"/>
    </location>
</feature>
<dbReference type="InterPro" id="IPR026188">
    <property type="entry name" value="Lebercilin-like"/>
</dbReference>
<dbReference type="PANTHER" id="PTHR16650">
    <property type="entry name" value="C21ORF13-RELATED"/>
    <property type="match status" value="1"/>
</dbReference>
<protein>
    <recommendedName>
        <fullName evidence="3">Lebercilin-like protein</fullName>
    </recommendedName>
    <alternativeName>
        <fullName evidence="4">Leber congenital amaurosis 5-like protein</fullName>
    </alternativeName>
</protein>
<evidence type="ECO:0000256" key="2">
    <source>
        <dbReference type="ARBA" id="ARBA00023054"/>
    </source>
</evidence>
<evidence type="ECO:0000256" key="5">
    <source>
        <dbReference type="SAM" id="Coils"/>
    </source>
</evidence>
<sequence>MSLADTTKAHTNEHFPSLVLGSNRKSAEGKSSPGAGDLSRNSRASNGSVDYSRSQCSYRSLTSHYDYSEDFLSECSEAATNRHELEHPLGKEKEKRKYSPSKIPQPKGQKDLPTEKRHTWNASFLNSQIQTVTKRRDAMTHRILSARLHKIKELKNELADTRRKLEATATENQILKQLQLRHAKAIGRYVSSQDSLPQVTVRHQNEVRSLRQLLRKSQEKERAVARKLRETDSELLRTRDALQALQKLSEDKSLAEREELTHRLTVLTAKMEANDKKIQNLEKQLRLNNRSFGRQLAKENRKTLTAQTATKTLQGEVRQLQQKLKWRCLGRWLSEGNGVVIEESCECVPHIPVGIPATMSAARESHPHGVKRSASPDDHLGSSNWEAADLGNEERKQKFLRLMGAGKKEHTGRLVIGDHKSTSHFRTGENKKINEELESQYQQSMDSKLSGRYRRHCRLGFSEVEDHDGEGDVAGDDDDDSPDAESPDDSDSDSESEKEESTEELHAAEHPDDAEDPKSKKDAKSNYKMMFVKSSGS</sequence>
<evidence type="ECO:0000259" key="7">
    <source>
        <dbReference type="Pfam" id="PF15477"/>
    </source>
</evidence>
<dbReference type="AlphaFoldDB" id="A0A8J6L041"/>
<evidence type="ECO:0000259" key="8">
    <source>
        <dbReference type="Pfam" id="PF15619"/>
    </source>
</evidence>
<comment type="caution">
    <text evidence="9">The sequence shown here is derived from an EMBL/GenBank/DDBJ whole genome shotgun (WGS) entry which is preliminary data.</text>
</comment>
<gene>
    <name evidence="9" type="ORF">LTLLF_132780</name>
</gene>
<dbReference type="InterPro" id="IPR028933">
    <property type="entry name" value="Lebercilin_dom"/>
</dbReference>
<evidence type="ECO:0000256" key="6">
    <source>
        <dbReference type="SAM" id="MobiDB-lite"/>
    </source>
</evidence>
<feature type="compositionally biased region" description="Basic and acidic residues" evidence="6">
    <location>
        <begin position="84"/>
        <end position="97"/>
    </location>
</feature>
<organism evidence="9 10">
    <name type="scientific">Microtus ochrogaster</name>
    <name type="common">Prairie vole</name>
    <dbReference type="NCBI Taxonomy" id="79684"/>
    <lineage>
        <taxon>Eukaryota</taxon>
        <taxon>Metazoa</taxon>
        <taxon>Chordata</taxon>
        <taxon>Craniata</taxon>
        <taxon>Vertebrata</taxon>
        <taxon>Euteleostomi</taxon>
        <taxon>Mammalia</taxon>
        <taxon>Eutheria</taxon>
        <taxon>Euarchontoglires</taxon>
        <taxon>Glires</taxon>
        <taxon>Rodentia</taxon>
        <taxon>Myomorpha</taxon>
        <taxon>Muroidea</taxon>
        <taxon>Cricetidae</taxon>
        <taxon>Arvicolinae</taxon>
        <taxon>Microtus</taxon>
    </lineage>
</organism>
<dbReference type="InterPro" id="IPR028124">
    <property type="entry name" value="SMAP_dom"/>
</dbReference>
<dbReference type="GO" id="GO:0005930">
    <property type="term" value="C:axoneme"/>
    <property type="evidence" value="ECO:0007669"/>
    <property type="project" value="TreeGrafter"/>
</dbReference>
<accession>A0A8J6L041</accession>
<dbReference type="GO" id="GO:0042073">
    <property type="term" value="P:intraciliary transport"/>
    <property type="evidence" value="ECO:0007669"/>
    <property type="project" value="TreeGrafter"/>
</dbReference>
<evidence type="ECO:0000256" key="1">
    <source>
        <dbReference type="ARBA" id="ARBA00010229"/>
    </source>
</evidence>
<comment type="similarity">
    <text evidence="1">Belongs to the LCA5 family.</text>
</comment>
<dbReference type="Pfam" id="PF15477">
    <property type="entry name" value="SMAP"/>
    <property type="match status" value="1"/>
</dbReference>
<evidence type="ECO:0000256" key="4">
    <source>
        <dbReference type="ARBA" id="ARBA00041402"/>
    </source>
</evidence>
<name>A0A8J6L041_MICOH</name>
<feature type="region of interest" description="Disordered" evidence="6">
    <location>
        <begin position="84"/>
        <end position="113"/>
    </location>
</feature>
<feature type="region of interest" description="Disordered" evidence="6">
    <location>
        <begin position="1"/>
        <end position="55"/>
    </location>
</feature>
<feature type="coiled-coil region" evidence="5">
    <location>
        <begin position="210"/>
        <end position="284"/>
    </location>
</feature>
<evidence type="ECO:0000256" key="3">
    <source>
        <dbReference type="ARBA" id="ARBA00041189"/>
    </source>
</evidence>
<feature type="domain" description="Small acidic protein-like" evidence="7">
    <location>
        <begin position="385"/>
        <end position="460"/>
    </location>
</feature>
<feature type="compositionally biased region" description="Basic and acidic residues" evidence="6">
    <location>
        <begin position="503"/>
        <end position="525"/>
    </location>
</feature>
<reference evidence="9" key="1">
    <citation type="submission" date="2020-03" db="EMBL/GenBank/DDBJ databases">
        <title>Studies in the Genomics of Life Span.</title>
        <authorList>
            <person name="Glass D."/>
        </authorList>
    </citation>
    <scope>NUCLEOTIDE SEQUENCE</scope>
    <source>
        <strain evidence="9">LTLLF</strain>
        <tissue evidence="9">Muscle</tissue>
    </source>
</reference>
<feature type="domain" description="Lebercilin" evidence="8">
    <location>
        <begin position="139"/>
        <end position="325"/>
    </location>
</feature>
<feature type="region of interest" description="Disordered" evidence="6">
    <location>
        <begin position="411"/>
        <end position="434"/>
    </location>
</feature>
<feature type="compositionally biased region" description="Acidic residues" evidence="6">
    <location>
        <begin position="463"/>
        <end position="502"/>
    </location>
</feature>
<dbReference type="EMBL" id="JAATJU010021027">
    <property type="protein sequence ID" value="KAH0514884.1"/>
    <property type="molecule type" value="Genomic_DNA"/>
</dbReference>